<proteinExistence type="predicted"/>
<reference evidence="3" key="1">
    <citation type="submission" date="2016-03" db="EMBL/GenBank/DDBJ databases">
        <title>Draft genome sequence of Rosellinia necatrix.</title>
        <authorList>
            <person name="Kanematsu S."/>
        </authorList>
    </citation>
    <scope>NUCLEOTIDE SEQUENCE [LARGE SCALE GENOMIC DNA]</scope>
    <source>
        <strain evidence="3">W97</strain>
    </source>
</reference>
<organism evidence="3">
    <name type="scientific">Rosellinia necatrix</name>
    <name type="common">White root-rot fungus</name>
    <dbReference type="NCBI Taxonomy" id="77044"/>
    <lineage>
        <taxon>Eukaryota</taxon>
        <taxon>Fungi</taxon>
        <taxon>Dikarya</taxon>
        <taxon>Ascomycota</taxon>
        <taxon>Pezizomycotina</taxon>
        <taxon>Sordariomycetes</taxon>
        <taxon>Xylariomycetidae</taxon>
        <taxon>Xylariales</taxon>
        <taxon>Xylariaceae</taxon>
        <taxon>Rosellinia</taxon>
    </lineage>
</organism>
<feature type="compositionally biased region" description="Acidic residues" evidence="1">
    <location>
        <begin position="237"/>
        <end position="246"/>
    </location>
</feature>
<feature type="compositionally biased region" description="Acidic residues" evidence="1">
    <location>
        <begin position="187"/>
        <end position="201"/>
    </location>
</feature>
<evidence type="ECO:0000259" key="2">
    <source>
        <dbReference type="Pfam" id="PF23155"/>
    </source>
</evidence>
<gene>
    <name evidence="3" type="ORF">SAMD00023353_0203010</name>
</gene>
<dbReference type="OrthoDB" id="4276610at2759"/>
<feature type="compositionally biased region" description="Acidic residues" evidence="1">
    <location>
        <begin position="77"/>
        <end position="90"/>
    </location>
</feature>
<evidence type="ECO:0000313" key="3">
    <source>
        <dbReference type="EMBL" id="GAP83348.1"/>
    </source>
</evidence>
<dbReference type="InterPro" id="IPR055481">
    <property type="entry name" value="DUF7053"/>
</dbReference>
<feature type="region of interest" description="Disordered" evidence="1">
    <location>
        <begin position="161"/>
        <end position="248"/>
    </location>
</feature>
<feature type="domain" description="DUF7053" evidence="2">
    <location>
        <begin position="3"/>
        <end position="170"/>
    </location>
</feature>
<feature type="compositionally biased region" description="Acidic residues" evidence="1">
    <location>
        <begin position="208"/>
        <end position="219"/>
    </location>
</feature>
<dbReference type="AlphaFoldDB" id="A0A1S7UJZ2"/>
<feature type="region of interest" description="Disordered" evidence="1">
    <location>
        <begin position="75"/>
        <end position="94"/>
    </location>
</feature>
<accession>A0A1S7UJZ2</accession>
<protein>
    <recommendedName>
        <fullName evidence="2">DUF7053 domain-containing protein</fullName>
    </recommendedName>
</protein>
<evidence type="ECO:0000313" key="4">
    <source>
        <dbReference type="Proteomes" id="UP000054516"/>
    </source>
</evidence>
<evidence type="ECO:0000256" key="1">
    <source>
        <dbReference type="SAM" id="MobiDB-lite"/>
    </source>
</evidence>
<dbReference type="Proteomes" id="UP000054516">
    <property type="component" value="Unassembled WGS sequence"/>
</dbReference>
<dbReference type="Pfam" id="PF23155">
    <property type="entry name" value="DUF7053"/>
    <property type="match status" value="1"/>
</dbReference>
<sequence>MPKIHHVEARVPIPRDLSPRRVVATLQTFEPLLDHHWYVVEYRRKPGPPTGEDAASIRRDAFFQHDCDDLVASECSAPDDDDDDADDDDAAAAADATDATDSRWWVCNVWQDVYWVPFIVPYFSRLKRYQAVGCKTGAGIRFRQNAPCRVVSRGSFTVVERDTGRPYSPAPAPAPARGRGALRRGDDNDDNDSGDIWDGETEAGSVTSDDDDDDDDDETGSAAGGGGGAAKRAGDWDAQEDTDTEAEPPAWDLVCECEIETPLVFFMAQVRERDANHDLCEHLCWSVLQVAYGEDYEGIEWP</sequence>
<keyword evidence="4" id="KW-1185">Reference proteome</keyword>
<name>A0A1S7UJZ2_ROSNE</name>
<dbReference type="EMBL" id="DF977447">
    <property type="protein sequence ID" value="GAP83348.1"/>
    <property type="molecule type" value="Genomic_DNA"/>
</dbReference>